<dbReference type="Gene3D" id="1.10.510.10">
    <property type="entry name" value="Transferase(Phosphotransferase) domain 1"/>
    <property type="match status" value="1"/>
</dbReference>
<feature type="region of interest" description="Disordered" evidence="1">
    <location>
        <begin position="68"/>
        <end position="109"/>
    </location>
</feature>
<evidence type="ECO:0000256" key="2">
    <source>
        <dbReference type="SAM" id="Phobius"/>
    </source>
</evidence>
<dbReference type="AlphaFoldDB" id="A0A131ZYQ5"/>
<gene>
    <name evidence="3" type="ORF">QR98_0022360</name>
</gene>
<evidence type="ECO:0000313" key="4">
    <source>
        <dbReference type="Proteomes" id="UP000616769"/>
    </source>
</evidence>
<evidence type="ECO:0000313" key="3">
    <source>
        <dbReference type="EMBL" id="KPM03801.1"/>
    </source>
</evidence>
<comment type="caution">
    <text evidence="3">The sequence shown here is derived from an EMBL/GenBank/DDBJ whole genome shotgun (WGS) entry which is preliminary data.</text>
</comment>
<dbReference type="Proteomes" id="UP000616769">
    <property type="component" value="Unassembled WGS sequence"/>
</dbReference>
<proteinExistence type="predicted"/>
<accession>A0A131ZYQ5</accession>
<keyword evidence="2" id="KW-1133">Transmembrane helix</keyword>
<feature type="compositionally biased region" description="Low complexity" evidence="1">
    <location>
        <begin position="97"/>
        <end position="109"/>
    </location>
</feature>
<feature type="transmembrane region" description="Helical" evidence="2">
    <location>
        <begin position="166"/>
        <end position="186"/>
    </location>
</feature>
<feature type="compositionally biased region" description="Low complexity" evidence="1">
    <location>
        <begin position="68"/>
        <end position="86"/>
    </location>
</feature>
<sequence length="195" mass="22268">MIRFLCDPKIFEAAPTIVRCQLNSNQCLSLNDILRSFQTAINEEQAWAICYQTIKCFRQHYLHHPFASSPSLSPSPSQSQSRSSSSKSKRTSREAITATLTTPSSSPSLNIVIPKTSSLQADFHHQNQQLKHRQVCYLITDPSELWIHKDGFIHSDTLFQKGRGGFFRMIFSFVFIQLSSLISVNITERLFRIET</sequence>
<dbReference type="PROSITE" id="PS51377">
    <property type="entry name" value="KIND"/>
    <property type="match status" value="1"/>
</dbReference>
<dbReference type="Pfam" id="PF16474">
    <property type="entry name" value="KIND"/>
    <property type="match status" value="1"/>
</dbReference>
<organism evidence="3 4">
    <name type="scientific">Sarcoptes scabiei</name>
    <name type="common">Itch mite</name>
    <name type="synonym">Acarus scabiei</name>
    <dbReference type="NCBI Taxonomy" id="52283"/>
    <lineage>
        <taxon>Eukaryota</taxon>
        <taxon>Metazoa</taxon>
        <taxon>Ecdysozoa</taxon>
        <taxon>Arthropoda</taxon>
        <taxon>Chelicerata</taxon>
        <taxon>Arachnida</taxon>
        <taxon>Acari</taxon>
        <taxon>Acariformes</taxon>
        <taxon>Sarcoptiformes</taxon>
        <taxon>Astigmata</taxon>
        <taxon>Psoroptidia</taxon>
        <taxon>Sarcoptoidea</taxon>
        <taxon>Sarcoptidae</taxon>
        <taxon>Sarcoptinae</taxon>
        <taxon>Sarcoptes</taxon>
    </lineage>
</organism>
<reference evidence="3 4" key="1">
    <citation type="journal article" date="2015" name="Parasit. Vectors">
        <title>Draft genome of the scabies mite.</title>
        <authorList>
            <person name="Rider S.D.Jr."/>
            <person name="Morgan M.S."/>
            <person name="Arlian L.G."/>
        </authorList>
    </citation>
    <scope>NUCLEOTIDE SEQUENCE [LARGE SCALE GENOMIC DNA]</scope>
    <source>
        <strain evidence="3">Arlian Lab</strain>
    </source>
</reference>
<protein>
    <submittedName>
        <fullName evidence="3">Uncharacterized protein</fullName>
    </submittedName>
</protein>
<dbReference type="VEuPathDB" id="VectorBase:SSCA005720"/>
<dbReference type="EMBL" id="JXLN01006227">
    <property type="protein sequence ID" value="KPM03801.1"/>
    <property type="molecule type" value="Genomic_DNA"/>
</dbReference>
<dbReference type="OrthoDB" id="10043757at2759"/>
<dbReference type="InterPro" id="IPR011019">
    <property type="entry name" value="KIND_dom"/>
</dbReference>
<name>A0A131ZYQ5_SARSC</name>
<keyword evidence="2" id="KW-0472">Membrane</keyword>
<evidence type="ECO:0000256" key="1">
    <source>
        <dbReference type="SAM" id="MobiDB-lite"/>
    </source>
</evidence>
<keyword evidence="2" id="KW-0812">Transmembrane</keyword>